<evidence type="ECO:0000313" key="1">
    <source>
        <dbReference type="EMBL" id="SMG59732.1"/>
    </source>
</evidence>
<dbReference type="RefSeq" id="WP_085488966.1">
    <property type="nucleotide sequence ID" value="NZ_FXAT01000014.1"/>
</dbReference>
<dbReference type="OrthoDB" id="8617687at2"/>
<gene>
    <name evidence="1" type="ORF">SAMN06265784_11412</name>
</gene>
<dbReference type="Proteomes" id="UP000193228">
    <property type="component" value="Unassembled WGS sequence"/>
</dbReference>
<dbReference type="AlphaFoldDB" id="A0A1X7M2J7"/>
<sequence length="131" mass="15127">MEIRIQKPFRLSFDLVETDEHVPSMRMQVSAEIQQFGQDISYHSSLWFACVSWDEFVSRLNDLDAAEASLADMNNYFLLRLGKSAGMPEMSWEIKRSGLDGTTVTAAFSSRIDEDTMAHIKNQIEQFPVWW</sequence>
<proteinExistence type="predicted"/>
<evidence type="ECO:0000313" key="2">
    <source>
        <dbReference type="Proteomes" id="UP000193228"/>
    </source>
</evidence>
<organism evidence="1 2">
    <name type="scientific">Paraburkholderia susongensis</name>
    <dbReference type="NCBI Taxonomy" id="1515439"/>
    <lineage>
        <taxon>Bacteria</taxon>
        <taxon>Pseudomonadati</taxon>
        <taxon>Pseudomonadota</taxon>
        <taxon>Betaproteobacteria</taxon>
        <taxon>Burkholderiales</taxon>
        <taxon>Burkholderiaceae</taxon>
        <taxon>Paraburkholderia</taxon>
    </lineage>
</organism>
<dbReference type="EMBL" id="FXAT01000014">
    <property type="protein sequence ID" value="SMG59732.1"/>
    <property type="molecule type" value="Genomic_DNA"/>
</dbReference>
<name>A0A1X7M2J7_9BURK</name>
<reference evidence="2" key="1">
    <citation type="submission" date="2017-04" db="EMBL/GenBank/DDBJ databases">
        <authorList>
            <person name="Varghese N."/>
            <person name="Submissions S."/>
        </authorList>
    </citation>
    <scope>NUCLEOTIDE SEQUENCE [LARGE SCALE GENOMIC DNA]</scope>
    <source>
        <strain evidence="2">LMG 29540</strain>
    </source>
</reference>
<accession>A0A1X7M2J7</accession>
<protein>
    <submittedName>
        <fullName evidence="1">Uncharacterized protein</fullName>
    </submittedName>
</protein>
<keyword evidence="2" id="KW-1185">Reference proteome</keyword>